<dbReference type="EMBL" id="JBJLSN010000011">
    <property type="protein sequence ID" value="MFL7901581.1"/>
    <property type="molecule type" value="Genomic_DNA"/>
</dbReference>
<protein>
    <recommendedName>
        <fullName evidence="3">Concanavalin A-like lectin/glucanase superfamily protein</fullName>
    </recommendedName>
</protein>
<keyword evidence="2" id="KW-1185">Reference proteome</keyword>
<accession>A0ABW8V5D8</accession>
<evidence type="ECO:0000313" key="2">
    <source>
        <dbReference type="Proteomes" id="UP001628281"/>
    </source>
</evidence>
<organism evidence="1 2">
    <name type="scientific">Azospirillum argentinense</name>
    <dbReference type="NCBI Taxonomy" id="2970906"/>
    <lineage>
        <taxon>Bacteria</taxon>
        <taxon>Pseudomonadati</taxon>
        <taxon>Pseudomonadota</taxon>
        <taxon>Alphaproteobacteria</taxon>
        <taxon>Rhodospirillales</taxon>
        <taxon>Azospirillaceae</taxon>
        <taxon>Azospirillum</taxon>
    </lineage>
</organism>
<dbReference type="RefSeq" id="WP_407824044.1">
    <property type="nucleotide sequence ID" value="NZ_JBJLSN010000011.1"/>
</dbReference>
<evidence type="ECO:0000313" key="1">
    <source>
        <dbReference type="EMBL" id="MFL7901581.1"/>
    </source>
</evidence>
<dbReference type="SUPFAM" id="SSF49899">
    <property type="entry name" value="Concanavalin A-like lectins/glucanases"/>
    <property type="match status" value="1"/>
</dbReference>
<evidence type="ECO:0008006" key="3">
    <source>
        <dbReference type="Google" id="ProtNLM"/>
    </source>
</evidence>
<proteinExistence type="predicted"/>
<reference evidence="1 2" key="1">
    <citation type="submission" date="2024-11" db="EMBL/GenBank/DDBJ databases">
        <title>Draft genome sequences of two bacteria associated to sugarcane roots in Colombia.</title>
        <authorList>
            <person name="Pardo-Diaz S."/>
            <person name="Masmela-Mendoza J."/>
            <person name="Delgadillo-Duran P."/>
            <person name="Bautista E.J."/>
            <person name="Rojas-Tapias D.F."/>
        </authorList>
    </citation>
    <scope>NUCLEOTIDE SEQUENCE [LARGE SCALE GENOMIC DNA]</scope>
    <source>
        <strain evidence="1 2">Ap18</strain>
    </source>
</reference>
<dbReference type="InterPro" id="IPR013320">
    <property type="entry name" value="ConA-like_dom_sf"/>
</dbReference>
<dbReference type="Proteomes" id="UP001628281">
    <property type="component" value="Unassembled WGS sequence"/>
</dbReference>
<comment type="caution">
    <text evidence="1">The sequence shown here is derived from an EMBL/GenBank/DDBJ whole genome shotgun (WGS) entry which is preliminary data.</text>
</comment>
<name>A0ABW8V5D8_9PROT</name>
<sequence>MGGLVDIPLSRLTVTRTGTATRVNASGLIETVSANTARIDYDPVTLACRGLLCEESRTNLLSYSRQFDGAGWAVESLVTPTPNASLSPDGATNAYKLIAASGTGTHSLFRASSVSFTSGDTLCFPIFAKAAELTKFRLNCTTGGNGFQSTFDLSAGTASGASVGTGTLTLADIKQYPNGWYRCIVIGRLPGASTSVNPRIQLLDAGGNLSFAGDGSSGIYIDYSQFEIGAFATSPVVTTTTTASRAADFITVATSGIPGWNASAGSICVEATTFSTVASAAPVLVHLDDGTTTNRIMATFGDGSTTLNHSRLLVDVSSVSQASIGATLASASAVNRVAVAWASNSFAIVANGGSATTDTSGSVPAVSTLRIGGRSIGTPLSLNGYIRRLQYFPRRLSNADLQALTV</sequence>
<gene>
    <name evidence="1" type="ORF">ACJ41P_10640</name>
</gene>